<sequence length="115" mass="13289">MSIAQTVSNLVEQVQMLVQKNRARVTLSNSQIINEEKIRVEARAPAASHSRPYSDPRDSRRYQPVDLLKEQEHIPTRSASVFDRLGDEADSHQKKSQFHDGRMVRSFPRDPMYEP</sequence>
<feature type="compositionally biased region" description="Basic and acidic residues" evidence="1">
    <location>
        <begin position="52"/>
        <end position="63"/>
    </location>
</feature>
<dbReference type="AlphaFoldDB" id="A0ABD1QSI3"/>
<evidence type="ECO:0000256" key="1">
    <source>
        <dbReference type="SAM" id="MobiDB-lite"/>
    </source>
</evidence>
<protein>
    <recommendedName>
        <fullName evidence="4">Neurotrophin-3</fullName>
    </recommendedName>
</protein>
<evidence type="ECO:0000313" key="3">
    <source>
        <dbReference type="Proteomes" id="UP001604277"/>
    </source>
</evidence>
<accession>A0ABD1QSI3</accession>
<evidence type="ECO:0008006" key="4">
    <source>
        <dbReference type="Google" id="ProtNLM"/>
    </source>
</evidence>
<organism evidence="2 3">
    <name type="scientific">Forsythia ovata</name>
    <dbReference type="NCBI Taxonomy" id="205694"/>
    <lineage>
        <taxon>Eukaryota</taxon>
        <taxon>Viridiplantae</taxon>
        <taxon>Streptophyta</taxon>
        <taxon>Embryophyta</taxon>
        <taxon>Tracheophyta</taxon>
        <taxon>Spermatophyta</taxon>
        <taxon>Magnoliopsida</taxon>
        <taxon>eudicotyledons</taxon>
        <taxon>Gunneridae</taxon>
        <taxon>Pentapetalae</taxon>
        <taxon>asterids</taxon>
        <taxon>lamiids</taxon>
        <taxon>Lamiales</taxon>
        <taxon>Oleaceae</taxon>
        <taxon>Forsythieae</taxon>
        <taxon>Forsythia</taxon>
    </lineage>
</organism>
<feature type="region of interest" description="Disordered" evidence="1">
    <location>
        <begin position="40"/>
        <end position="63"/>
    </location>
</feature>
<proteinExistence type="predicted"/>
<feature type="region of interest" description="Disordered" evidence="1">
    <location>
        <begin position="84"/>
        <end position="115"/>
    </location>
</feature>
<keyword evidence="3" id="KW-1185">Reference proteome</keyword>
<gene>
    <name evidence="2" type="ORF">Fot_48195</name>
</gene>
<name>A0ABD1QSI3_9LAMI</name>
<evidence type="ECO:0000313" key="2">
    <source>
        <dbReference type="EMBL" id="KAL2479181.1"/>
    </source>
</evidence>
<dbReference type="EMBL" id="JBFOLJ010000014">
    <property type="protein sequence ID" value="KAL2479181.1"/>
    <property type="molecule type" value="Genomic_DNA"/>
</dbReference>
<comment type="caution">
    <text evidence="2">The sequence shown here is derived from an EMBL/GenBank/DDBJ whole genome shotgun (WGS) entry which is preliminary data.</text>
</comment>
<reference evidence="3" key="1">
    <citation type="submission" date="2024-07" db="EMBL/GenBank/DDBJ databases">
        <title>Two chromosome-level genome assemblies of Korean endemic species Abeliophyllum distichum and Forsythia ovata (Oleaceae).</title>
        <authorList>
            <person name="Jang H."/>
        </authorList>
    </citation>
    <scope>NUCLEOTIDE SEQUENCE [LARGE SCALE GENOMIC DNA]</scope>
</reference>
<dbReference type="Proteomes" id="UP001604277">
    <property type="component" value="Unassembled WGS sequence"/>
</dbReference>